<evidence type="ECO:0000256" key="6">
    <source>
        <dbReference type="SAM" id="SignalP"/>
    </source>
</evidence>
<comment type="caution">
    <text evidence="8">The sequence shown here is derived from an EMBL/GenBank/DDBJ whole genome shotgun (WGS) entry which is preliminary data.</text>
</comment>
<dbReference type="GO" id="GO:0006508">
    <property type="term" value="P:proteolysis"/>
    <property type="evidence" value="ECO:0007669"/>
    <property type="project" value="UniProtKB-KW"/>
</dbReference>
<dbReference type="InterPro" id="IPR001969">
    <property type="entry name" value="Aspartic_peptidase_AS"/>
</dbReference>
<dbReference type="AlphaFoldDB" id="A0AAV5A0Y7"/>
<organism evidence="8 9">
    <name type="scientific">Clathrus columnatus</name>
    <dbReference type="NCBI Taxonomy" id="1419009"/>
    <lineage>
        <taxon>Eukaryota</taxon>
        <taxon>Fungi</taxon>
        <taxon>Dikarya</taxon>
        <taxon>Basidiomycota</taxon>
        <taxon>Agaricomycotina</taxon>
        <taxon>Agaricomycetes</taxon>
        <taxon>Phallomycetidae</taxon>
        <taxon>Phallales</taxon>
        <taxon>Clathraceae</taxon>
        <taxon>Clathrus</taxon>
    </lineage>
</organism>
<dbReference type="GO" id="GO:0004190">
    <property type="term" value="F:aspartic-type endopeptidase activity"/>
    <property type="evidence" value="ECO:0007669"/>
    <property type="project" value="UniProtKB-KW"/>
</dbReference>
<dbReference type="InterPro" id="IPR034164">
    <property type="entry name" value="Pepsin-like_dom"/>
</dbReference>
<comment type="similarity">
    <text evidence="1 5">Belongs to the peptidase A1 family.</text>
</comment>
<keyword evidence="9" id="KW-1185">Reference proteome</keyword>
<dbReference type="Gene3D" id="2.40.70.10">
    <property type="entry name" value="Acid Proteases"/>
    <property type="match status" value="2"/>
</dbReference>
<name>A0AAV5A0Y7_9AGAM</name>
<dbReference type="PRINTS" id="PR00792">
    <property type="entry name" value="PEPSIN"/>
</dbReference>
<evidence type="ECO:0000256" key="1">
    <source>
        <dbReference type="ARBA" id="ARBA00007447"/>
    </source>
</evidence>
<keyword evidence="4" id="KW-1015">Disulfide bond</keyword>
<evidence type="ECO:0000259" key="7">
    <source>
        <dbReference type="PROSITE" id="PS51767"/>
    </source>
</evidence>
<keyword evidence="5" id="KW-0378">Hydrolase</keyword>
<evidence type="ECO:0000313" key="8">
    <source>
        <dbReference type="EMBL" id="GJJ06949.1"/>
    </source>
</evidence>
<dbReference type="InterPro" id="IPR001461">
    <property type="entry name" value="Aspartic_peptidase_A1"/>
</dbReference>
<feature type="disulfide bond" evidence="4">
    <location>
        <begin position="92"/>
        <end position="96"/>
    </location>
</feature>
<keyword evidence="5" id="KW-0645">Protease</keyword>
<evidence type="ECO:0000256" key="5">
    <source>
        <dbReference type="RuleBase" id="RU000454"/>
    </source>
</evidence>
<feature type="active site" evidence="3">
    <location>
        <position position="79"/>
    </location>
</feature>
<keyword evidence="2 5" id="KW-0064">Aspartyl protease</keyword>
<dbReference type="Pfam" id="PF00026">
    <property type="entry name" value="Asp"/>
    <property type="match status" value="1"/>
</dbReference>
<dbReference type="Proteomes" id="UP001050691">
    <property type="component" value="Unassembled WGS sequence"/>
</dbReference>
<evidence type="ECO:0000256" key="4">
    <source>
        <dbReference type="PIRSR" id="PIRSR601461-2"/>
    </source>
</evidence>
<feature type="signal peptide" evidence="6">
    <location>
        <begin position="1"/>
        <end position="17"/>
    </location>
</feature>
<dbReference type="PROSITE" id="PS51767">
    <property type="entry name" value="PEPTIDASE_A1"/>
    <property type="match status" value="1"/>
</dbReference>
<evidence type="ECO:0000313" key="9">
    <source>
        <dbReference type="Proteomes" id="UP001050691"/>
    </source>
</evidence>
<dbReference type="InterPro" id="IPR021109">
    <property type="entry name" value="Peptidase_aspartic_dom_sf"/>
</dbReference>
<feature type="domain" description="Peptidase A1" evidence="7">
    <location>
        <begin position="61"/>
        <end position="378"/>
    </location>
</feature>
<dbReference type="SUPFAM" id="SSF50630">
    <property type="entry name" value="Acid proteases"/>
    <property type="match status" value="1"/>
</dbReference>
<protein>
    <recommendedName>
        <fullName evidence="7">Peptidase A1 domain-containing protein</fullName>
    </recommendedName>
</protein>
<dbReference type="InterPro" id="IPR033121">
    <property type="entry name" value="PEPTIDASE_A1"/>
</dbReference>
<feature type="chain" id="PRO_5043797749" description="Peptidase A1 domain-containing protein" evidence="6">
    <location>
        <begin position="18"/>
        <end position="378"/>
    </location>
</feature>
<dbReference type="CDD" id="cd05471">
    <property type="entry name" value="pepsin_like"/>
    <property type="match status" value="1"/>
</dbReference>
<dbReference type="PROSITE" id="PS00141">
    <property type="entry name" value="ASP_PROTEASE"/>
    <property type="match status" value="1"/>
</dbReference>
<dbReference type="PANTHER" id="PTHR47966:SF51">
    <property type="entry name" value="BETA-SITE APP-CLEAVING ENZYME, ISOFORM A-RELATED"/>
    <property type="match status" value="1"/>
</dbReference>
<sequence length="378" mass="40374">MHPKFLSLIALGSFVKATVIHSDVKVVLQSKPTPSHALRRRALPPVNVPLADYFNGTDLQWFGPISIGTPPQQFTVVFDTGSFDLEISSTQCGEACSNQKQFDPSKSSTFVAGSGTQVLTFGTGGGVAPVEGDNWSLTVTPGSDTVRVGNLSAPNSDILLIIDQTAPFDPSPYDGILGLGPQAGSVFQSFEDQGLTAQFGLFLTPEKEGHAELTLGGADTTKFKDPLTFIIQPVNDGNWVLPSTSISVNGKTTNVLHQNRSIIFDSGTSNLCFSQATTEAIYAIISPDIKPVGQFGAYGISCDKIDQLPATIDFEFISESGKPVILTVPSSELNVGPFEDNPTICQTLINGVGFDIIGGSLLKHYYSLWDDFEVFVTL</sequence>
<evidence type="ECO:0000256" key="2">
    <source>
        <dbReference type="ARBA" id="ARBA00022750"/>
    </source>
</evidence>
<dbReference type="EMBL" id="BPWL01000002">
    <property type="protein sequence ID" value="GJJ06949.1"/>
    <property type="molecule type" value="Genomic_DNA"/>
</dbReference>
<proteinExistence type="inferred from homology"/>
<keyword evidence="6" id="KW-0732">Signal</keyword>
<evidence type="ECO:0000256" key="3">
    <source>
        <dbReference type="PIRSR" id="PIRSR601461-1"/>
    </source>
</evidence>
<accession>A0AAV5A0Y7</accession>
<dbReference type="PANTHER" id="PTHR47966">
    <property type="entry name" value="BETA-SITE APP-CLEAVING ENZYME, ISOFORM A-RELATED"/>
    <property type="match status" value="1"/>
</dbReference>
<reference evidence="8" key="1">
    <citation type="submission" date="2021-10" db="EMBL/GenBank/DDBJ databases">
        <title>De novo Genome Assembly of Clathrus columnatus (Basidiomycota, Fungi) Using Illumina and Nanopore Sequence Data.</title>
        <authorList>
            <person name="Ogiso-Tanaka E."/>
            <person name="Itagaki H."/>
            <person name="Hosoya T."/>
            <person name="Hosaka K."/>
        </authorList>
    </citation>
    <scope>NUCLEOTIDE SEQUENCE</scope>
    <source>
        <strain evidence="8">MO-923</strain>
    </source>
</reference>
<feature type="active site" evidence="3">
    <location>
        <position position="265"/>
    </location>
</feature>
<gene>
    <name evidence="8" type="ORF">Clacol_001145</name>
</gene>